<organism evidence="1">
    <name type="scientific">Anguilla anguilla</name>
    <name type="common">European freshwater eel</name>
    <name type="synonym">Muraena anguilla</name>
    <dbReference type="NCBI Taxonomy" id="7936"/>
    <lineage>
        <taxon>Eukaryota</taxon>
        <taxon>Metazoa</taxon>
        <taxon>Chordata</taxon>
        <taxon>Craniata</taxon>
        <taxon>Vertebrata</taxon>
        <taxon>Euteleostomi</taxon>
        <taxon>Actinopterygii</taxon>
        <taxon>Neopterygii</taxon>
        <taxon>Teleostei</taxon>
        <taxon>Anguilliformes</taxon>
        <taxon>Anguillidae</taxon>
        <taxon>Anguilla</taxon>
    </lineage>
</organism>
<evidence type="ECO:0000313" key="1">
    <source>
        <dbReference type="EMBL" id="JAH94922.1"/>
    </source>
</evidence>
<accession>A0A0E9WWV6</accession>
<sequence length="51" mass="5670">MTFQGTHQSHIMSVLIHGQALWAATILTGFKRTDSAELSLAWSTTCQHKVK</sequence>
<reference evidence="1" key="2">
    <citation type="journal article" date="2015" name="Fish Shellfish Immunol.">
        <title>Early steps in the European eel (Anguilla anguilla)-Vibrio vulnificus interaction in the gills: Role of the RtxA13 toxin.</title>
        <authorList>
            <person name="Callol A."/>
            <person name="Pajuelo D."/>
            <person name="Ebbesson L."/>
            <person name="Teles M."/>
            <person name="MacKenzie S."/>
            <person name="Amaro C."/>
        </authorList>
    </citation>
    <scope>NUCLEOTIDE SEQUENCE</scope>
</reference>
<dbReference type="EMBL" id="GBXM01013655">
    <property type="protein sequence ID" value="JAH94922.1"/>
    <property type="molecule type" value="Transcribed_RNA"/>
</dbReference>
<reference evidence="1" key="1">
    <citation type="submission" date="2014-11" db="EMBL/GenBank/DDBJ databases">
        <authorList>
            <person name="Amaro Gonzalez C."/>
        </authorList>
    </citation>
    <scope>NUCLEOTIDE SEQUENCE</scope>
</reference>
<dbReference type="AlphaFoldDB" id="A0A0E9WWV6"/>
<proteinExistence type="predicted"/>
<name>A0A0E9WWV6_ANGAN</name>
<protein>
    <submittedName>
        <fullName evidence="1">Uncharacterized protein</fullName>
    </submittedName>
</protein>